<dbReference type="Proteomes" id="UP000075680">
    <property type="component" value="Unassembled WGS sequence"/>
</dbReference>
<feature type="compositionally biased region" description="Polar residues" evidence="2">
    <location>
        <begin position="34"/>
        <end position="52"/>
    </location>
</feature>
<evidence type="ECO:0000256" key="1">
    <source>
        <dbReference type="SAM" id="Coils"/>
    </source>
</evidence>
<dbReference type="PATRIC" id="fig|52133.18.peg.131"/>
<evidence type="ECO:0000313" key="4">
    <source>
        <dbReference type="Proteomes" id="UP000075680"/>
    </source>
</evidence>
<proteinExistence type="predicted"/>
<feature type="compositionally biased region" description="Basic and acidic residues" evidence="2">
    <location>
        <begin position="53"/>
        <end position="70"/>
    </location>
</feature>
<reference evidence="3 4" key="1">
    <citation type="journal article" date="2016" name="Sci. Rep.">
        <title>Genomic and phenotypic characterization of the species Acinetobacter venetianus.</title>
        <authorList>
            <person name="Fondi M."/>
            <person name="Maida I."/>
            <person name="Perrin E."/>
            <person name="Orlandini V."/>
            <person name="La Torre L."/>
            <person name="Bosi E."/>
            <person name="Negroni A."/>
            <person name="Zanaroli G."/>
            <person name="Fava F."/>
            <person name="Decorosi F."/>
            <person name="Giovannetti L."/>
            <person name="Viti C."/>
            <person name="Vaneechoutte M."/>
            <person name="Dijkshoorn L."/>
            <person name="Fani R."/>
        </authorList>
    </citation>
    <scope>NUCLEOTIDE SEQUENCE [LARGE SCALE GENOMIC DNA]</scope>
    <source>
        <strain evidence="3 4">LUH5627</strain>
    </source>
</reference>
<feature type="region of interest" description="Disordered" evidence="2">
    <location>
        <begin position="34"/>
        <end position="91"/>
    </location>
</feature>
<gene>
    <name evidence="3" type="ORF">AVENLUH5627_00126</name>
</gene>
<name>A0A150I304_9GAMM</name>
<feature type="coiled-coil region" evidence="1">
    <location>
        <begin position="109"/>
        <end position="143"/>
    </location>
</feature>
<dbReference type="EMBL" id="JRUE01000022">
    <property type="protein sequence ID" value="KXZ74191.1"/>
    <property type="molecule type" value="Genomic_DNA"/>
</dbReference>
<dbReference type="AlphaFoldDB" id="A0A150I304"/>
<protein>
    <submittedName>
        <fullName evidence="3">Uncharacterized protein</fullName>
    </submittedName>
</protein>
<accession>A0A150I304</accession>
<sequence length="353" mass="38250">MDITEQQNELIEANGGKASPELAAQLIEQALNGDTANAENGSQPATTQVTEENTPKVEGQDGTHEEHSSARADTQQAQQQQQVDESQLNAENAVILAKDGKHTIPYDKLVQARNGEKEWKQKFDEAQQQLAQLQADAQERKDNGQAPTTQDNQANIAQQAIDQGVDPAIFGDFSEEALAAGIQKLVNSQVSTLVQQQLQTALAPMHQQQQVNAEQAHFNEIFTAHPDADSIVESKEFNDWKNAQPSFLKDAYETVLDKGSAAQVVELLGLYKSNTQSGQQAAQPANDAVKAVAQKAVSQAQTPPPNSLSDLPAGSPAGVSRDERLAAMSPAQLAEEMQGWTPDQVEQFLNRRV</sequence>
<evidence type="ECO:0000313" key="3">
    <source>
        <dbReference type="EMBL" id="KXZ74191.1"/>
    </source>
</evidence>
<keyword evidence="1" id="KW-0175">Coiled coil</keyword>
<dbReference type="RefSeq" id="WP_061517832.1">
    <property type="nucleotide sequence ID" value="NZ_JRUE01000022.1"/>
</dbReference>
<feature type="compositionally biased region" description="Low complexity" evidence="2">
    <location>
        <begin position="292"/>
        <end position="301"/>
    </location>
</feature>
<organism evidence="3 4">
    <name type="scientific">Acinetobacter venetianus</name>
    <dbReference type="NCBI Taxonomy" id="52133"/>
    <lineage>
        <taxon>Bacteria</taxon>
        <taxon>Pseudomonadati</taxon>
        <taxon>Pseudomonadota</taxon>
        <taxon>Gammaproteobacteria</taxon>
        <taxon>Moraxellales</taxon>
        <taxon>Moraxellaceae</taxon>
        <taxon>Acinetobacter</taxon>
    </lineage>
</organism>
<comment type="caution">
    <text evidence="3">The sequence shown here is derived from an EMBL/GenBank/DDBJ whole genome shotgun (WGS) entry which is preliminary data.</text>
</comment>
<feature type="region of interest" description="Disordered" evidence="2">
    <location>
        <begin position="292"/>
        <end position="343"/>
    </location>
</feature>
<evidence type="ECO:0000256" key="2">
    <source>
        <dbReference type="SAM" id="MobiDB-lite"/>
    </source>
</evidence>